<organism evidence="1 2">
    <name type="scientific">Xenorhabdus cabanillasii JM26</name>
    <dbReference type="NCBI Taxonomy" id="1427517"/>
    <lineage>
        <taxon>Bacteria</taxon>
        <taxon>Pseudomonadati</taxon>
        <taxon>Pseudomonadota</taxon>
        <taxon>Gammaproteobacteria</taxon>
        <taxon>Enterobacterales</taxon>
        <taxon>Morganellaceae</taxon>
        <taxon>Xenorhabdus</taxon>
    </lineage>
</organism>
<protein>
    <submittedName>
        <fullName evidence="1">Uncharacterized protein</fullName>
    </submittedName>
</protein>
<sequence length="303" mass="34810">MANILQERFDYAANELMKVARYSSAYLLEDIEFKNGYLREINEVIRLIRNDLKIALYHYGKKRFENWKVAKKYVKEIEMELEAEKYGYEQLRKKDRKSYLKTQEFSEKGVVFYAKNGLTIVGGVVQTVFGVVTFVRGKILKPFESKTMGTLGFVTGLGDTAEGVTNILYEITDGEINSMNPTKILTKKGFSALGIDEEYGEITYDVVDFCVSVYFGFAVLTKFDHPKRIIHLPLEAKGGLQKVPFLDKLFTNKGVRLFKWAAADFKRKVFVSSKPVITYKATNSSIKMYLLIDKYINQNDENN</sequence>
<dbReference type="OrthoDB" id="6440789at2"/>
<proteinExistence type="predicted"/>
<gene>
    <name evidence="1" type="ORF">XCR1_1520011</name>
</gene>
<name>W1IRJ8_9GAMM</name>
<evidence type="ECO:0000313" key="2">
    <source>
        <dbReference type="Proteomes" id="UP000019197"/>
    </source>
</evidence>
<dbReference type="Pfam" id="PF13988">
    <property type="entry name" value="DUF4225"/>
    <property type="match status" value="1"/>
</dbReference>
<reference evidence="1 2" key="1">
    <citation type="submission" date="2013-11" db="EMBL/GenBank/DDBJ databases">
        <title>Draft genome sequence and annotation of the entomopathogenic bacterium, Xenorhabdus cabanillasi strain JM26.</title>
        <authorList>
            <person name="Gualtieri M."/>
            <person name="Ogier J.C."/>
            <person name="Pages S."/>
            <person name="Givaudan A."/>
            <person name="Gaudriault S."/>
        </authorList>
    </citation>
    <scope>NUCLEOTIDE SEQUENCE [LARGE SCALE GENOMIC DNA]</scope>
    <source>
        <strain evidence="1 2">JM26</strain>
    </source>
</reference>
<dbReference type="Proteomes" id="UP000019197">
    <property type="component" value="Unassembled WGS sequence"/>
</dbReference>
<dbReference type="RefSeq" id="WP_038261877.1">
    <property type="nucleotide sequence ID" value="NZ_CAWLVK010000060.1"/>
</dbReference>
<dbReference type="EMBL" id="CBXE010000060">
    <property type="protein sequence ID" value="CDL80438.1"/>
    <property type="molecule type" value="Genomic_DNA"/>
</dbReference>
<dbReference type="AlphaFoldDB" id="W1IRJ8"/>
<evidence type="ECO:0000313" key="1">
    <source>
        <dbReference type="EMBL" id="CDL80438.1"/>
    </source>
</evidence>
<comment type="caution">
    <text evidence="1">The sequence shown here is derived from an EMBL/GenBank/DDBJ whole genome shotgun (WGS) entry which is preliminary data.</text>
</comment>
<accession>W1IRJ8</accession>
<dbReference type="InterPro" id="IPR025320">
    <property type="entry name" value="DUF4225"/>
</dbReference>